<feature type="region of interest" description="Disordered" evidence="1">
    <location>
        <begin position="240"/>
        <end position="260"/>
    </location>
</feature>
<organism evidence="3 4">
    <name type="scientific">Mycobacterium talmoniae</name>
    <dbReference type="NCBI Taxonomy" id="1858794"/>
    <lineage>
        <taxon>Bacteria</taxon>
        <taxon>Bacillati</taxon>
        <taxon>Actinomycetota</taxon>
        <taxon>Actinomycetes</taxon>
        <taxon>Mycobacteriales</taxon>
        <taxon>Mycobacteriaceae</taxon>
        <taxon>Mycobacterium</taxon>
    </lineage>
</organism>
<dbReference type="InterPro" id="IPR003615">
    <property type="entry name" value="HNH_nuc"/>
</dbReference>
<gene>
    <name evidence="3" type="ORF">C1Y40_04808</name>
</gene>
<reference evidence="3 4" key="1">
    <citation type="journal article" date="2017" name="Int. J. Syst. Evol. Microbiol.">
        <title>Mycobacterium talmoniae sp. nov., a slowly growing mycobacterium isolated from human respiratory samples.</title>
        <authorList>
            <person name="Davidson R.M."/>
            <person name="DeGroote M.A."/>
            <person name="Marola J.L."/>
            <person name="Buss S."/>
            <person name="Jones V."/>
            <person name="McNeil M.R."/>
            <person name="Freifeld A.G."/>
            <person name="Elaine Epperson L."/>
            <person name="Hasan N.A."/>
            <person name="Jackson M."/>
            <person name="Iwen P.C."/>
            <person name="Salfinger M."/>
            <person name="Strong M."/>
        </authorList>
    </citation>
    <scope>NUCLEOTIDE SEQUENCE [LARGE SCALE GENOMIC DNA]</scope>
    <source>
        <strain evidence="3 4">ATCC BAA-2683</strain>
    </source>
</reference>
<feature type="domain" description="DUF222" evidence="2">
    <location>
        <begin position="38"/>
        <end position="360"/>
    </location>
</feature>
<feature type="region of interest" description="Disordered" evidence="1">
    <location>
        <begin position="409"/>
        <end position="460"/>
    </location>
</feature>
<sequence>METASREQIVEAFDALAADMNRLLELDFEALTTPERLDMLERCEVLRRQLPAVEHPLINQLADYADPSELGAKLRWALADRLLITRGEAGRRITEATDLGPRRSVTGQPVEPLLPTVAAAQRAGHLNSAHIRVIRDFFSYLSERVDTTTRTQAETNLAQWATQMRPDHLQKLAVRYADTLDQDGDFTDHQRAQRRTLVLGPQGRDGMSAIKGWLTPEARATLEAVLARWAAPGMCNPADETPCVDGTPSQEAIDNDRRGPGQRNHDALLAICRALLASGQLGQHNGLPATVIISAALHDLETGTGKAFTGGGSWLPMTDVIRMASHAHHYLRIYDGAKEIALYHTKRLASPGQRIVLYAKERGCSHPNCPVPGYCCEVHHDDDYAQTGVTDIHGLTFRCHPHHEIITSGGWKTRKNHHGHTETLPPPHLDHGQPRTNNYHHPDKQLPDNTDDNEDDDDDP</sequence>
<evidence type="ECO:0000313" key="4">
    <source>
        <dbReference type="Proteomes" id="UP000238296"/>
    </source>
</evidence>
<dbReference type="Proteomes" id="UP000238296">
    <property type="component" value="Unassembled WGS sequence"/>
</dbReference>
<comment type="caution">
    <text evidence="3">The sequence shown here is derived from an EMBL/GenBank/DDBJ whole genome shotgun (WGS) entry which is preliminary data.</text>
</comment>
<name>A0A2S8BEE7_9MYCO</name>
<dbReference type="EMBL" id="PPEA01000677">
    <property type="protein sequence ID" value="PQM45040.1"/>
    <property type="molecule type" value="Genomic_DNA"/>
</dbReference>
<accession>A0A2S8BEE7</accession>
<dbReference type="InterPro" id="IPR003870">
    <property type="entry name" value="DUF222"/>
</dbReference>
<proteinExistence type="predicted"/>
<evidence type="ECO:0000313" key="3">
    <source>
        <dbReference type="EMBL" id="PQM45040.1"/>
    </source>
</evidence>
<evidence type="ECO:0000259" key="2">
    <source>
        <dbReference type="Pfam" id="PF02720"/>
    </source>
</evidence>
<evidence type="ECO:0000256" key="1">
    <source>
        <dbReference type="SAM" id="MobiDB-lite"/>
    </source>
</evidence>
<feature type="compositionally biased region" description="Acidic residues" evidence="1">
    <location>
        <begin position="449"/>
        <end position="460"/>
    </location>
</feature>
<dbReference type="AlphaFoldDB" id="A0A2S8BEE7"/>
<dbReference type="Pfam" id="PF02720">
    <property type="entry name" value="DUF222"/>
    <property type="match status" value="1"/>
</dbReference>
<dbReference type="CDD" id="cd00085">
    <property type="entry name" value="HNHc"/>
    <property type="match status" value="1"/>
</dbReference>
<protein>
    <recommendedName>
        <fullName evidence="2">DUF222 domain-containing protein</fullName>
    </recommendedName>
</protein>